<dbReference type="SUPFAM" id="SSF50129">
    <property type="entry name" value="GroES-like"/>
    <property type="match status" value="1"/>
</dbReference>
<evidence type="ECO:0000313" key="2">
    <source>
        <dbReference type="EMBL" id="MDR7301605.1"/>
    </source>
</evidence>
<dbReference type="PANTHER" id="PTHR44154:SF1">
    <property type="entry name" value="QUINONE OXIDOREDUCTASE"/>
    <property type="match status" value="1"/>
</dbReference>
<dbReference type="PANTHER" id="PTHR44154">
    <property type="entry name" value="QUINONE OXIDOREDUCTASE"/>
    <property type="match status" value="1"/>
</dbReference>
<name>A0AAE3ZCZ2_9ACTN</name>
<dbReference type="Gene3D" id="3.90.180.10">
    <property type="entry name" value="Medium-chain alcohol dehydrogenases, catalytic domain"/>
    <property type="match status" value="1"/>
</dbReference>
<protein>
    <submittedName>
        <fullName evidence="2">NADPH:quinone reductase-like Zn-dependent oxidoreductase</fullName>
    </submittedName>
</protein>
<keyword evidence="1" id="KW-0521">NADP</keyword>
<dbReference type="InterPro" id="IPR011032">
    <property type="entry name" value="GroES-like_sf"/>
</dbReference>
<dbReference type="AlphaFoldDB" id="A0AAE3ZCZ2"/>
<accession>A0AAE3ZCZ2</accession>
<gene>
    <name evidence="2" type="ORF">JOF55_001786</name>
</gene>
<dbReference type="Proteomes" id="UP001180845">
    <property type="component" value="Unassembled WGS sequence"/>
</dbReference>
<comment type="caution">
    <text evidence="2">The sequence shown here is derived from an EMBL/GenBank/DDBJ whole genome shotgun (WGS) entry which is preliminary data.</text>
</comment>
<keyword evidence="3" id="KW-1185">Reference proteome</keyword>
<organism evidence="2 3">
    <name type="scientific">Haloactinomyces albus</name>
    <dbReference type="NCBI Taxonomy" id="1352928"/>
    <lineage>
        <taxon>Bacteria</taxon>
        <taxon>Bacillati</taxon>
        <taxon>Actinomycetota</taxon>
        <taxon>Actinomycetes</taxon>
        <taxon>Actinopolysporales</taxon>
        <taxon>Actinopolysporaceae</taxon>
        <taxon>Haloactinomyces</taxon>
    </lineage>
</organism>
<evidence type="ECO:0000313" key="3">
    <source>
        <dbReference type="Proteomes" id="UP001180845"/>
    </source>
</evidence>
<proteinExistence type="predicted"/>
<reference evidence="2" key="1">
    <citation type="submission" date="2023-07" db="EMBL/GenBank/DDBJ databases">
        <title>Sequencing the genomes of 1000 actinobacteria strains.</title>
        <authorList>
            <person name="Klenk H.-P."/>
        </authorList>
    </citation>
    <scope>NUCLEOTIDE SEQUENCE</scope>
    <source>
        <strain evidence="2">DSM 45977</strain>
    </source>
</reference>
<dbReference type="EMBL" id="JAVDXW010000001">
    <property type="protein sequence ID" value="MDR7301605.1"/>
    <property type="molecule type" value="Genomic_DNA"/>
</dbReference>
<evidence type="ECO:0000256" key="1">
    <source>
        <dbReference type="ARBA" id="ARBA00022857"/>
    </source>
</evidence>
<dbReference type="InterPro" id="IPR051603">
    <property type="entry name" value="Zinc-ADH_QOR/CCCR"/>
</dbReference>
<sequence length="78" mass="9004">MPAHTMRAVRLHEHGGPEVLRYDEVPLPTSDPGEALVRVNAIGVNPPDWYLREPNRQDRNNAGRFTVRALRSSCWRDW</sequence>